<organism evidence="2">
    <name type="scientific">Dichomitus squalens</name>
    <dbReference type="NCBI Taxonomy" id="114155"/>
    <lineage>
        <taxon>Eukaryota</taxon>
        <taxon>Fungi</taxon>
        <taxon>Dikarya</taxon>
        <taxon>Basidiomycota</taxon>
        <taxon>Agaricomycotina</taxon>
        <taxon>Agaricomycetes</taxon>
        <taxon>Polyporales</taxon>
        <taxon>Polyporaceae</taxon>
        <taxon>Dichomitus</taxon>
    </lineage>
</organism>
<feature type="region of interest" description="Disordered" evidence="1">
    <location>
        <begin position="347"/>
        <end position="367"/>
    </location>
</feature>
<proteinExistence type="predicted"/>
<dbReference type="EMBL" id="ML143394">
    <property type="protein sequence ID" value="TBU32636.1"/>
    <property type="molecule type" value="Genomic_DNA"/>
</dbReference>
<gene>
    <name evidence="2" type="ORF">BD311DRAFT_714491</name>
</gene>
<evidence type="ECO:0000313" key="2">
    <source>
        <dbReference type="EMBL" id="TBU32636.1"/>
    </source>
</evidence>
<evidence type="ECO:0000256" key="1">
    <source>
        <dbReference type="SAM" id="MobiDB-lite"/>
    </source>
</evidence>
<name>A0A4Q9N1Q2_9APHY</name>
<dbReference type="OrthoDB" id="2565179at2759"/>
<dbReference type="Proteomes" id="UP000292957">
    <property type="component" value="Unassembled WGS sequence"/>
</dbReference>
<sequence length="1046" mass="116906">MLRWVLQTVRVAGGCDRLLPKHSDARVFCHYAVTAQSRHSLDRPSHILTHTVARSIFSLSRREDHSSTDLSDASAATTRASLKYPSDSLLAGEDMSKVDAVDDAQSIHIPPQHLPDGPHVRSMAKLRAFLSGVPDVPRTYTIRDIRHRYLLWKSHGVLRNLSPMDISSLICLLGTLSLSTSTVPYSTLYSHPGAPLMKCPTYNPPWELLATLFCDKRYSLRYPLVSSDRYWMMRTYLARFSERASSDPAEAERYLFKAGKLYASLSTAAHPDIHVPYLQALLASPSAASADALTKSFASLLTRRWCHPAIVNVLLQVVLRSQEGPLAASRWGIINALAEGIAARDDRDPPVYNAEPTSADTESSRVPPALGSGISRLAMALEGAAFGSGWTRGHSQTDNRLRSWSVTIARRVFAVDPDSEDTVDLRWNCLVFLALARTRSTDVIGQSAFRSQDPVQQAAVVEWQTICILTILENLLQSQSEPGALPLENEILRGLASVVRNVWRDWTTVHPSVAPPRSLLVTRLICASVFKLAGQLKDKALVDMCREYTVAAALWSMDLDKPRTEDGLQEMAAEQLYASLECGTFFERALVDLMLYASHVRTLRAAVDLSIVRYARTDPEHAQEFVAWSSNRNIVPTHTVVATVGVALARYGVGDYLDRYMNDVRLPPESRERVLFAHLWAYVRQGREFMAPRNVANVMDRAFLVHFQLDSPMRLTSVLQSTLLVLIRHGYARKVVTLVEGVSAQQPALSTAQFYTRLLHALLRHRQYSEARHLLVHAVLRYPDMTSRWTALVLFRLYRVGVRRLATRVASRIQIHQPPSFAMLADLARNLQSQPRQLPSDRSVTSSLASIGVDVDDPRAWQYTVNLLARAGRTHAAKQFFLAIHERASPPVRTSLGNTILHGYLLRTRSSNRRRLRLVTHAYKEFAEQHDFVADHVTVNILLKAQLRSRTEVNGAKARELFDALVQLGYPTGEAGGRSGSPPFGTKMAAGIRIGDLDLPRIDAPLSFKRHVEPMYKTFIKAFYQRGDVVAARKIIGMLKILEVQG</sequence>
<protein>
    <submittedName>
        <fullName evidence="2">Uncharacterized protein</fullName>
    </submittedName>
</protein>
<reference evidence="2" key="1">
    <citation type="submission" date="2019-01" db="EMBL/GenBank/DDBJ databases">
        <title>Draft genome sequences of three monokaryotic isolates of the white-rot basidiomycete fungus Dichomitus squalens.</title>
        <authorList>
            <consortium name="DOE Joint Genome Institute"/>
            <person name="Lopez S.C."/>
            <person name="Andreopoulos B."/>
            <person name="Pangilinan J."/>
            <person name="Lipzen A."/>
            <person name="Riley R."/>
            <person name="Ahrendt S."/>
            <person name="Ng V."/>
            <person name="Barry K."/>
            <person name="Daum C."/>
            <person name="Grigoriev I.V."/>
            <person name="Hilden K.S."/>
            <person name="Makela M.R."/>
            <person name="de Vries R.P."/>
        </authorList>
    </citation>
    <scope>NUCLEOTIDE SEQUENCE [LARGE SCALE GENOMIC DNA]</scope>
    <source>
        <strain evidence="2">OM18370.1</strain>
    </source>
</reference>
<accession>A0A4Q9N1Q2</accession>
<dbReference type="AlphaFoldDB" id="A0A4Q9N1Q2"/>